<reference evidence="2 3" key="1">
    <citation type="submission" date="2021-06" db="EMBL/GenBank/DDBJ databases">
        <authorList>
            <person name="Kallberg Y."/>
            <person name="Tangrot J."/>
            <person name="Rosling A."/>
        </authorList>
    </citation>
    <scope>NUCLEOTIDE SEQUENCE [LARGE SCALE GENOMIC DNA]</scope>
    <source>
        <strain evidence="2 3">120-4 pot B 10/14</strain>
    </source>
</reference>
<gene>
    <name evidence="2" type="ORF">GMARGA_LOCUS41235</name>
</gene>
<feature type="non-terminal residue" evidence="2">
    <location>
        <position position="1"/>
    </location>
</feature>
<evidence type="ECO:0000313" key="2">
    <source>
        <dbReference type="EMBL" id="CAG8852414.1"/>
    </source>
</evidence>
<dbReference type="Gene3D" id="3.40.50.300">
    <property type="entry name" value="P-loop containing nucleotide triphosphate hydrolases"/>
    <property type="match status" value="1"/>
</dbReference>
<evidence type="ECO:0000256" key="1">
    <source>
        <dbReference type="SAM" id="Phobius"/>
    </source>
</evidence>
<feature type="transmembrane region" description="Helical" evidence="1">
    <location>
        <begin position="106"/>
        <end position="129"/>
    </location>
</feature>
<dbReference type="Proteomes" id="UP000789901">
    <property type="component" value="Unassembled WGS sequence"/>
</dbReference>
<sequence length="133" mass="15702">ELILYKFKGQECLLKNNFYPSFEDLIKDFEINIELKNQIINHNYQSTYNLNEPLFQKNFINKIKIATKNIYRFETLKAKQELVISHYAINQKDTFFLMHTSGGKSLCFILLAILFDELTLVISLLIALMKNQM</sequence>
<name>A0ABN7XDS7_GIGMA</name>
<organism evidence="2 3">
    <name type="scientific">Gigaspora margarita</name>
    <dbReference type="NCBI Taxonomy" id="4874"/>
    <lineage>
        <taxon>Eukaryota</taxon>
        <taxon>Fungi</taxon>
        <taxon>Fungi incertae sedis</taxon>
        <taxon>Mucoromycota</taxon>
        <taxon>Glomeromycotina</taxon>
        <taxon>Glomeromycetes</taxon>
        <taxon>Diversisporales</taxon>
        <taxon>Gigasporaceae</taxon>
        <taxon>Gigaspora</taxon>
    </lineage>
</organism>
<keyword evidence="1" id="KW-0812">Transmembrane</keyword>
<keyword evidence="3" id="KW-1185">Reference proteome</keyword>
<accession>A0ABN7XDS7</accession>
<dbReference type="SUPFAM" id="SSF52540">
    <property type="entry name" value="P-loop containing nucleoside triphosphate hydrolases"/>
    <property type="match status" value="1"/>
</dbReference>
<protein>
    <submittedName>
        <fullName evidence="2">38198_t:CDS:1</fullName>
    </submittedName>
</protein>
<keyword evidence="1" id="KW-1133">Transmembrane helix</keyword>
<feature type="non-terminal residue" evidence="2">
    <location>
        <position position="133"/>
    </location>
</feature>
<comment type="caution">
    <text evidence="2">The sequence shown here is derived from an EMBL/GenBank/DDBJ whole genome shotgun (WGS) entry which is preliminary data.</text>
</comment>
<evidence type="ECO:0000313" key="3">
    <source>
        <dbReference type="Proteomes" id="UP000789901"/>
    </source>
</evidence>
<dbReference type="InterPro" id="IPR027417">
    <property type="entry name" value="P-loop_NTPase"/>
</dbReference>
<proteinExistence type="predicted"/>
<keyword evidence="1" id="KW-0472">Membrane</keyword>
<dbReference type="EMBL" id="CAJVQB010111672">
    <property type="protein sequence ID" value="CAG8852414.1"/>
    <property type="molecule type" value="Genomic_DNA"/>
</dbReference>